<feature type="transmembrane region" description="Helical" evidence="1">
    <location>
        <begin position="12"/>
        <end position="30"/>
    </location>
</feature>
<keyword evidence="1" id="KW-0812">Transmembrane</keyword>
<accession>A0A165FBX0</accession>
<dbReference type="OrthoDB" id="9813525at2"/>
<name>A0A165FBX0_9NEIS</name>
<evidence type="ECO:0000313" key="3">
    <source>
        <dbReference type="Proteomes" id="UP000076625"/>
    </source>
</evidence>
<evidence type="ECO:0000313" key="2">
    <source>
        <dbReference type="EMBL" id="KZE32752.1"/>
    </source>
</evidence>
<protein>
    <submittedName>
        <fullName evidence="2">II family cellulose-binding protein</fullName>
    </submittedName>
</protein>
<dbReference type="EMBL" id="LQQU01000017">
    <property type="protein sequence ID" value="KZE32752.1"/>
    <property type="molecule type" value="Genomic_DNA"/>
</dbReference>
<dbReference type="AlphaFoldDB" id="A0A165FBX0"/>
<evidence type="ECO:0000256" key="1">
    <source>
        <dbReference type="SAM" id="Phobius"/>
    </source>
</evidence>
<dbReference type="Pfam" id="PF11026">
    <property type="entry name" value="DUF2721"/>
    <property type="match status" value="1"/>
</dbReference>
<keyword evidence="1" id="KW-1133">Transmembrane helix</keyword>
<dbReference type="RefSeq" id="WP_066611655.1">
    <property type="nucleotide sequence ID" value="NZ_LQQU01000017.1"/>
</dbReference>
<dbReference type="Proteomes" id="UP000076625">
    <property type="component" value="Unassembled WGS sequence"/>
</dbReference>
<organism evidence="2 3">
    <name type="scientific">Crenobacter luteus</name>
    <dbReference type="NCBI Taxonomy" id="1452487"/>
    <lineage>
        <taxon>Bacteria</taxon>
        <taxon>Pseudomonadati</taxon>
        <taxon>Pseudomonadota</taxon>
        <taxon>Betaproteobacteria</taxon>
        <taxon>Neisseriales</taxon>
        <taxon>Neisseriaceae</taxon>
        <taxon>Crenobacter</taxon>
    </lineage>
</organism>
<dbReference type="InterPro" id="IPR021279">
    <property type="entry name" value="DUF2721"/>
</dbReference>
<keyword evidence="1" id="KW-0472">Membrane</keyword>
<feature type="transmembrane region" description="Helical" evidence="1">
    <location>
        <begin position="67"/>
        <end position="88"/>
    </location>
</feature>
<feature type="transmembrane region" description="Helical" evidence="1">
    <location>
        <begin position="94"/>
        <end position="114"/>
    </location>
</feature>
<keyword evidence="3" id="KW-1185">Reference proteome</keyword>
<reference evidence="3" key="1">
    <citation type="submission" date="2016-01" db="EMBL/GenBank/DDBJ databases">
        <title>Draft genome of Chromobacterium sp. F49.</title>
        <authorList>
            <person name="Hong K.W."/>
        </authorList>
    </citation>
    <scope>NUCLEOTIDE SEQUENCE [LARGE SCALE GENOMIC DNA]</scope>
    <source>
        <strain evidence="3">CN10</strain>
    </source>
</reference>
<sequence>MAPLELSMNTPGLLFPAISLLLLAYTNRYLALAGIIRNLFEDYQKTPDQKIVLQIGNLRRRISLIKWMQALGIGSLFFTVVAMLQLYLGWQHVAQLTFGLSLALMIASLAMSLIELKMSTEALNVLLSDLEALRDER</sequence>
<dbReference type="STRING" id="1452487.AVW16_10205"/>
<comment type="caution">
    <text evidence="2">The sequence shown here is derived from an EMBL/GenBank/DDBJ whole genome shotgun (WGS) entry which is preliminary data.</text>
</comment>
<proteinExistence type="predicted"/>
<gene>
    <name evidence="2" type="ORF">AVW16_10205</name>
</gene>